<proteinExistence type="predicted"/>
<feature type="region of interest" description="Disordered" evidence="2">
    <location>
        <begin position="107"/>
        <end position="158"/>
    </location>
</feature>
<sequence length="388" mass="41676">MDEGRPTVLGATTGDLPSLVITVAGSDYTAHPGDGVVTIGRELPAQIRVSEPGISRTHVRIEPAGDHWNLVDCGSRNGTYVGGQRVDSVVLDREVSAYLGNPEGILVRVSPRPRTPAAGTETFEGPPTDEQERDDADATERSTDDPADDPGDQPDPDIARAGAAVAARREELGLSQRKLTDDHVISQSVLVKFERGRHWPRERTRAKIEEYLHWAPGTLARIRAGEPVPEEDTTEAITPTVQVAIAIDAADIALRGIYARAALLPMGDDPRFAGEAAALLAELRRLETSLTNAARTATGRPELAITLGEVRRAYTDLVRRAAAAPTATLGQRLYMARHHRQLTVQEAANAAGVSASDVTNAESESAVPDPVAATLQRFVDMLERPAER</sequence>
<dbReference type="AlphaFoldDB" id="A0AAW5STK8"/>
<evidence type="ECO:0000313" key="5">
    <source>
        <dbReference type="EMBL" id="MCV7026912.1"/>
    </source>
</evidence>
<accession>A0AAW5STK8</accession>
<dbReference type="CDD" id="cd00093">
    <property type="entry name" value="HTH_XRE"/>
    <property type="match status" value="1"/>
</dbReference>
<feature type="domain" description="FHA" evidence="3">
    <location>
        <begin position="37"/>
        <end position="86"/>
    </location>
</feature>
<dbReference type="InterPro" id="IPR000253">
    <property type="entry name" value="FHA_dom"/>
</dbReference>
<dbReference type="InterPro" id="IPR008984">
    <property type="entry name" value="SMAD_FHA_dom_sf"/>
</dbReference>
<protein>
    <submittedName>
        <fullName evidence="5">FHA domain-containing protein</fullName>
    </submittedName>
</protein>
<dbReference type="InterPro" id="IPR001387">
    <property type="entry name" value="Cro/C1-type_HTH"/>
</dbReference>
<dbReference type="SMART" id="SM00530">
    <property type="entry name" value="HTH_XRE"/>
    <property type="match status" value="2"/>
</dbReference>
<dbReference type="SMART" id="SM00240">
    <property type="entry name" value="FHA"/>
    <property type="match status" value="1"/>
</dbReference>
<dbReference type="EMBL" id="JACKTI010000073">
    <property type="protein sequence ID" value="MCV7026912.1"/>
    <property type="molecule type" value="Genomic_DNA"/>
</dbReference>
<dbReference type="InterPro" id="IPR010982">
    <property type="entry name" value="Lambda_DNA-bd_dom_sf"/>
</dbReference>
<evidence type="ECO:0000313" key="7">
    <source>
        <dbReference type="Proteomes" id="UP001207528"/>
    </source>
</evidence>
<dbReference type="PROSITE" id="PS50006">
    <property type="entry name" value="FHA_DOMAIN"/>
    <property type="match status" value="1"/>
</dbReference>
<name>A0AAW5STK8_MYCNV</name>
<evidence type="ECO:0000256" key="1">
    <source>
        <dbReference type="ARBA" id="ARBA00022553"/>
    </source>
</evidence>
<reference evidence="4 6" key="1">
    <citation type="journal article" date="2016" name="Genome Announc.">
        <title>Draft Genome Sequences of Five Rapidly Growing Mycobacterium Species, M. thermoresistibile, M. fortuitum subsp. acetamidolyticum, M. canariasense, M. brisbanense, and M. novocastrense.</title>
        <authorList>
            <person name="Katahira K."/>
            <person name="Ogura Y."/>
            <person name="Gotoh Y."/>
            <person name="Hayashi T."/>
        </authorList>
    </citation>
    <scope>NUCLEOTIDE SEQUENCE [LARGE SCALE GENOMIC DNA]</scope>
    <source>
        <strain evidence="4 6">JCM18114</strain>
    </source>
</reference>
<dbReference type="Pfam" id="PF00498">
    <property type="entry name" value="FHA"/>
    <property type="match status" value="1"/>
</dbReference>
<dbReference type="GO" id="GO:0003677">
    <property type="term" value="F:DNA binding"/>
    <property type="evidence" value="ECO:0007669"/>
    <property type="project" value="InterPro"/>
</dbReference>
<dbReference type="Proteomes" id="UP001207528">
    <property type="component" value="Unassembled WGS sequence"/>
</dbReference>
<comment type="caution">
    <text evidence="5">The sequence shown here is derived from an EMBL/GenBank/DDBJ whole genome shotgun (WGS) entry which is preliminary data.</text>
</comment>
<dbReference type="Gene3D" id="2.60.200.20">
    <property type="match status" value="1"/>
</dbReference>
<evidence type="ECO:0000313" key="4">
    <source>
        <dbReference type="EMBL" id="GAT08612.1"/>
    </source>
</evidence>
<dbReference type="EMBL" id="BCTA01000026">
    <property type="protein sequence ID" value="GAT08612.1"/>
    <property type="molecule type" value="Genomic_DNA"/>
</dbReference>
<keyword evidence="6" id="KW-1185">Reference proteome</keyword>
<evidence type="ECO:0000313" key="6">
    <source>
        <dbReference type="Proteomes" id="UP000069773"/>
    </source>
</evidence>
<feature type="compositionally biased region" description="Acidic residues" evidence="2">
    <location>
        <begin position="145"/>
        <end position="155"/>
    </location>
</feature>
<reference evidence="5" key="3">
    <citation type="journal article" date="2022" name="BMC Genomics">
        <title>Comparative genome analysis of mycobacteria focusing on tRNA and non-coding RNA.</title>
        <authorList>
            <person name="Behra P.R.K."/>
            <person name="Pettersson B.M.F."/>
            <person name="Ramesh M."/>
            <person name="Das S."/>
            <person name="Dasgupta S."/>
            <person name="Kirsebom L.A."/>
        </authorList>
    </citation>
    <scope>NUCLEOTIDE SEQUENCE</scope>
    <source>
        <strain evidence="5">DSM 44203</strain>
    </source>
</reference>
<dbReference type="Proteomes" id="UP000069773">
    <property type="component" value="Unassembled WGS sequence"/>
</dbReference>
<evidence type="ECO:0000259" key="3">
    <source>
        <dbReference type="PROSITE" id="PS50006"/>
    </source>
</evidence>
<dbReference type="SUPFAM" id="SSF49879">
    <property type="entry name" value="SMAD/FHA domain"/>
    <property type="match status" value="1"/>
</dbReference>
<gene>
    <name evidence="5" type="ORF">H7I77_26805</name>
    <name evidence="4" type="ORF">RMCN_1745</name>
</gene>
<dbReference type="RefSeq" id="WP_067388434.1">
    <property type="nucleotide sequence ID" value="NZ_BCTA01000026.1"/>
</dbReference>
<dbReference type="SUPFAM" id="SSF47413">
    <property type="entry name" value="lambda repressor-like DNA-binding domains"/>
    <property type="match status" value="2"/>
</dbReference>
<keyword evidence="1" id="KW-0597">Phosphoprotein</keyword>
<evidence type="ECO:0000256" key="2">
    <source>
        <dbReference type="SAM" id="MobiDB-lite"/>
    </source>
</evidence>
<dbReference type="Gene3D" id="1.10.260.40">
    <property type="entry name" value="lambda repressor-like DNA-binding domains"/>
    <property type="match status" value="2"/>
</dbReference>
<reference evidence="5" key="2">
    <citation type="submission" date="2020-07" db="EMBL/GenBank/DDBJ databases">
        <authorList>
            <person name="Pettersson B.M.F."/>
            <person name="Behra P.R.K."/>
            <person name="Ramesh M."/>
            <person name="Das S."/>
            <person name="Dasgupta S."/>
            <person name="Kirsebom L.A."/>
        </authorList>
    </citation>
    <scope>NUCLEOTIDE SEQUENCE</scope>
    <source>
        <strain evidence="5">DSM 44203</strain>
    </source>
</reference>
<organism evidence="5 7">
    <name type="scientific">Mycolicibacterium novocastrense</name>
    <name type="common">Mycobacterium novocastrense</name>
    <dbReference type="NCBI Taxonomy" id="59813"/>
    <lineage>
        <taxon>Bacteria</taxon>
        <taxon>Bacillati</taxon>
        <taxon>Actinomycetota</taxon>
        <taxon>Actinomycetes</taxon>
        <taxon>Mycobacteriales</taxon>
        <taxon>Mycobacteriaceae</taxon>
        <taxon>Mycolicibacterium</taxon>
    </lineage>
</organism>